<dbReference type="AlphaFoldDB" id="A0ABD0P3I5"/>
<feature type="compositionally biased region" description="Polar residues" evidence="1">
    <location>
        <begin position="51"/>
        <end position="61"/>
    </location>
</feature>
<accession>A0ABD0P3I5</accession>
<protein>
    <submittedName>
        <fullName evidence="2">Uncharacterized protein</fullName>
    </submittedName>
</protein>
<name>A0ABD0P3I5_CIRMR</name>
<dbReference type="Proteomes" id="UP001529510">
    <property type="component" value="Unassembled WGS sequence"/>
</dbReference>
<reference evidence="2 3" key="1">
    <citation type="submission" date="2024-05" db="EMBL/GenBank/DDBJ databases">
        <title>Genome sequencing and assembly of Indian major carp, Cirrhinus mrigala (Hamilton, 1822).</title>
        <authorList>
            <person name="Mohindra V."/>
            <person name="Chowdhury L.M."/>
            <person name="Lal K."/>
            <person name="Jena J.K."/>
        </authorList>
    </citation>
    <scope>NUCLEOTIDE SEQUENCE [LARGE SCALE GENOMIC DNA]</scope>
    <source>
        <strain evidence="2">CM1030</strain>
        <tissue evidence="2">Blood</tissue>
    </source>
</reference>
<feature type="non-terminal residue" evidence="2">
    <location>
        <position position="61"/>
    </location>
</feature>
<gene>
    <name evidence="2" type="ORF">M9458_036890</name>
</gene>
<feature type="region of interest" description="Disordered" evidence="1">
    <location>
        <begin position="37"/>
        <end position="61"/>
    </location>
</feature>
<evidence type="ECO:0000313" key="2">
    <source>
        <dbReference type="EMBL" id="KAL0168668.1"/>
    </source>
</evidence>
<evidence type="ECO:0000256" key="1">
    <source>
        <dbReference type="SAM" id="MobiDB-lite"/>
    </source>
</evidence>
<dbReference type="EMBL" id="JAMKFB020000018">
    <property type="protein sequence ID" value="KAL0168668.1"/>
    <property type="molecule type" value="Genomic_DNA"/>
</dbReference>
<organism evidence="2 3">
    <name type="scientific">Cirrhinus mrigala</name>
    <name type="common">Mrigala</name>
    <dbReference type="NCBI Taxonomy" id="683832"/>
    <lineage>
        <taxon>Eukaryota</taxon>
        <taxon>Metazoa</taxon>
        <taxon>Chordata</taxon>
        <taxon>Craniata</taxon>
        <taxon>Vertebrata</taxon>
        <taxon>Euteleostomi</taxon>
        <taxon>Actinopterygii</taxon>
        <taxon>Neopterygii</taxon>
        <taxon>Teleostei</taxon>
        <taxon>Ostariophysi</taxon>
        <taxon>Cypriniformes</taxon>
        <taxon>Cyprinidae</taxon>
        <taxon>Labeoninae</taxon>
        <taxon>Labeonini</taxon>
        <taxon>Cirrhinus</taxon>
    </lineage>
</organism>
<evidence type="ECO:0000313" key="3">
    <source>
        <dbReference type="Proteomes" id="UP001529510"/>
    </source>
</evidence>
<proteinExistence type="predicted"/>
<keyword evidence="3" id="KW-1185">Reference proteome</keyword>
<feature type="non-terminal residue" evidence="2">
    <location>
        <position position="1"/>
    </location>
</feature>
<sequence length="61" mass="6602">ASVKIHQVLKVGYGPTVHSHSETVTWAAGLSGEPRPRPYVGIQSTLRRRVSNTASEKSAMD</sequence>
<comment type="caution">
    <text evidence="2">The sequence shown here is derived from an EMBL/GenBank/DDBJ whole genome shotgun (WGS) entry which is preliminary data.</text>
</comment>